<evidence type="ECO:0008006" key="3">
    <source>
        <dbReference type="Google" id="ProtNLM"/>
    </source>
</evidence>
<evidence type="ECO:0000313" key="2">
    <source>
        <dbReference type="Proteomes" id="UP000006176"/>
    </source>
</evidence>
<dbReference type="InterPro" id="IPR027417">
    <property type="entry name" value="P-loop_NTPase"/>
</dbReference>
<proteinExistence type="predicted"/>
<dbReference type="RefSeq" id="WP_014769603.1">
    <property type="nucleotide sequence ID" value="NC_018002.1"/>
</dbReference>
<dbReference type="AlphaFoldDB" id="I3XXQ1"/>
<evidence type="ECO:0000313" key="1">
    <source>
        <dbReference type="EMBL" id="AFL68725.1"/>
    </source>
</evidence>
<accession>I3XXQ1</accession>
<dbReference type="STRING" id="760154.Sulba_1437"/>
<sequence>MSESEVFSHILISKNVEKAKESLQETYAKERHLFFTKDEFLLEDAKEVIKEAYIAESTHKYLILVAKGYRVEAQNALLKIFEEPPRNIVFIVVAPSKNALLPTIRSRLVQKELFFEREILHSGLNLKQLDLSDVYPFVQKHQGCEKSFLKELAQAIVYEAIHEYRLRFSENELEMFQKLLHLVELNARPQMILTTLLLTIMLRKYK</sequence>
<dbReference type="PATRIC" id="fig|760154.4.peg.1441"/>
<dbReference type="eggNOG" id="COG0470">
    <property type="taxonomic scope" value="Bacteria"/>
</dbReference>
<gene>
    <name evidence="1" type="ordered locus">Sulba_1437</name>
</gene>
<dbReference type="NCBIfam" id="NF006296">
    <property type="entry name" value="PRK08485.1"/>
    <property type="match status" value="1"/>
</dbReference>
<dbReference type="Pfam" id="PF13177">
    <property type="entry name" value="DNA_pol3_delta2"/>
    <property type="match status" value="1"/>
</dbReference>
<keyword evidence="2" id="KW-1185">Reference proteome</keyword>
<dbReference type="EMBL" id="CP003333">
    <property type="protein sequence ID" value="AFL68725.1"/>
    <property type="molecule type" value="Genomic_DNA"/>
</dbReference>
<reference evidence="1 2" key="1">
    <citation type="submission" date="2012-06" db="EMBL/GenBank/DDBJ databases">
        <title>Complete sequence of Sulfurospirillum barnesii SES-3.</title>
        <authorList>
            <consortium name="US DOE Joint Genome Institute"/>
            <person name="Lucas S."/>
            <person name="Han J."/>
            <person name="Lapidus A."/>
            <person name="Cheng J.-F."/>
            <person name="Goodwin L."/>
            <person name="Pitluck S."/>
            <person name="Peters L."/>
            <person name="Ovchinnikova G."/>
            <person name="Lu M."/>
            <person name="Detter J.C."/>
            <person name="Han C."/>
            <person name="Tapia R."/>
            <person name="Land M."/>
            <person name="Hauser L."/>
            <person name="Kyrpides N."/>
            <person name="Ivanova N."/>
            <person name="Pagani I."/>
            <person name="Stolz J."/>
            <person name="Arkin A."/>
            <person name="Dehal P."/>
            <person name="Oremland R."/>
            <person name="Saltikov C."/>
            <person name="Basu P."/>
            <person name="Hollibaugh J."/>
            <person name="Newman D."/>
            <person name="Stolyar S."/>
            <person name="Hazen T."/>
            <person name="Woyke T."/>
        </authorList>
    </citation>
    <scope>NUCLEOTIDE SEQUENCE [LARGE SCALE GENOMIC DNA]</scope>
    <source>
        <strain evidence="2">ATCC 700032 / DSM 10660 / SES-3</strain>
    </source>
</reference>
<dbReference type="Proteomes" id="UP000006176">
    <property type="component" value="Chromosome"/>
</dbReference>
<dbReference type="Gene3D" id="3.40.50.300">
    <property type="entry name" value="P-loop containing nucleotide triphosphate hydrolases"/>
    <property type="match status" value="1"/>
</dbReference>
<protein>
    <recommendedName>
        <fullName evidence="3">DNA-directed DNA polymerase</fullName>
    </recommendedName>
</protein>
<organism evidence="1 2">
    <name type="scientific">Sulfurospirillum barnesii (strain ATCC 700032 / DSM 10660 / SES-3)</name>
    <dbReference type="NCBI Taxonomy" id="760154"/>
    <lineage>
        <taxon>Bacteria</taxon>
        <taxon>Pseudomonadati</taxon>
        <taxon>Campylobacterota</taxon>
        <taxon>Epsilonproteobacteria</taxon>
        <taxon>Campylobacterales</taxon>
        <taxon>Sulfurospirillaceae</taxon>
        <taxon>Sulfurospirillum</taxon>
    </lineage>
</organism>
<name>I3XXQ1_SULBS</name>
<dbReference type="KEGG" id="sba:Sulba_1437"/>
<dbReference type="SUPFAM" id="SSF52540">
    <property type="entry name" value="P-loop containing nucleoside triphosphate hydrolases"/>
    <property type="match status" value="1"/>
</dbReference>
<dbReference type="HOGENOM" id="CLU_114054_0_0_7"/>